<name>A0A7K2IW93_9ACTN</name>
<evidence type="ECO:0000313" key="4">
    <source>
        <dbReference type="EMBL" id="MFB8767941.1"/>
    </source>
</evidence>
<dbReference type="EMBL" id="WWHY01000001">
    <property type="protein sequence ID" value="MYR34065.1"/>
    <property type="molecule type" value="Genomic_DNA"/>
</dbReference>
<feature type="compositionally biased region" description="Gly residues" evidence="1">
    <location>
        <begin position="40"/>
        <end position="49"/>
    </location>
</feature>
<feature type="domain" description="Septum formation-related" evidence="3">
    <location>
        <begin position="71"/>
        <end position="177"/>
    </location>
</feature>
<accession>A0A7K2IW93</accession>
<keyword evidence="7" id="KW-1185">Reference proteome</keyword>
<reference evidence="4 7" key="2">
    <citation type="submission" date="2024-01" db="EMBL/GenBank/DDBJ databases">
        <title>Genome mining of biosynthetic gene clusters to explore secondary metabolites of Streptomyces sp.</title>
        <authorList>
            <person name="Baig A."/>
            <person name="Ajitkumar Shintre N."/>
            <person name="Kumar H."/>
            <person name="Anbarasu A."/>
            <person name="Ramaiah S."/>
        </authorList>
    </citation>
    <scope>NUCLEOTIDE SEQUENCE [LARGE SCALE GENOMIC DNA]</scope>
    <source>
        <strain evidence="4 7">A01</strain>
    </source>
</reference>
<dbReference type="EMBL" id="JAYMRS010000002">
    <property type="protein sequence ID" value="MFB8767941.1"/>
    <property type="molecule type" value="Genomic_DNA"/>
</dbReference>
<organism evidence="5 6">
    <name type="scientific">Nocardiopsis alba</name>
    <dbReference type="NCBI Taxonomy" id="53437"/>
    <lineage>
        <taxon>Bacteria</taxon>
        <taxon>Bacillati</taxon>
        <taxon>Actinomycetota</taxon>
        <taxon>Actinomycetes</taxon>
        <taxon>Streptosporangiales</taxon>
        <taxon>Nocardiopsidaceae</taxon>
        <taxon>Nocardiopsis</taxon>
    </lineage>
</organism>
<dbReference type="AlphaFoldDB" id="A0A7K2IW93"/>
<feature type="signal peptide" evidence="2">
    <location>
        <begin position="1"/>
        <end position="19"/>
    </location>
</feature>
<protein>
    <submittedName>
        <fullName evidence="5">Septum formation family protein</fullName>
    </submittedName>
</protein>
<gene>
    <name evidence="5" type="ORF">GTW20_17850</name>
    <name evidence="4" type="ORF">VSQ78_09525</name>
</gene>
<evidence type="ECO:0000256" key="1">
    <source>
        <dbReference type="SAM" id="MobiDB-lite"/>
    </source>
</evidence>
<keyword evidence="2" id="KW-0732">Signal</keyword>
<proteinExistence type="predicted"/>
<reference evidence="5 6" key="1">
    <citation type="journal article" date="2019" name="Nat. Commun.">
        <title>The antimicrobial potential of Streptomyces from insect microbiomes.</title>
        <authorList>
            <person name="Chevrette M.G."/>
            <person name="Carlson C.M."/>
            <person name="Ortega H.E."/>
            <person name="Thomas C."/>
            <person name="Ananiev G.E."/>
            <person name="Barns K.J."/>
            <person name="Book A.J."/>
            <person name="Cagnazzo J."/>
            <person name="Carlos C."/>
            <person name="Flanigan W."/>
            <person name="Grubbs K.J."/>
            <person name="Horn H.A."/>
            <person name="Hoffmann F.M."/>
            <person name="Klassen J.L."/>
            <person name="Knack J.J."/>
            <person name="Lewin G.R."/>
            <person name="McDonald B.R."/>
            <person name="Muller L."/>
            <person name="Melo W.G.P."/>
            <person name="Pinto-Tomas A.A."/>
            <person name="Schmitz A."/>
            <person name="Wendt-Pienkowski E."/>
            <person name="Wildman S."/>
            <person name="Zhao M."/>
            <person name="Zhang F."/>
            <person name="Bugni T.S."/>
            <person name="Andes D.R."/>
            <person name="Pupo M.T."/>
            <person name="Currie C.R."/>
        </authorList>
    </citation>
    <scope>NUCLEOTIDE SEQUENCE [LARGE SCALE GENOMIC DNA]</scope>
    <source>
        <strain evidence="5 6">SID5840</strain>
    </source>
</reference>
<feature type="region of interest" description="Disordered" evidence="1">
    <location>
        <begin position="39"/>
        <end position="62"/>
    </location>
</feature>
<dbReference type="Proteomes" id="UP000467124">
    <property type="component" value="Unassembled WGS sequence"/>
</dbReference>
<comment type="caution">
    <text evidence="5">The sequence shown here is derived from an EMBL/GenBank/DDBJ whole genome shotgun (WGS) entry which is preliminary data.</text>
</comment>
<dbReference type="Proteomes" id="UP001585053">
    <property type="component" value="Unassembled WGS sequence"/>
</dbReference>
<dbReference type="RefSeq" id="WP_161111396.1">
    <property type="nucleotide sequence ID" value="NZ_JAYMRS010000002.1"/>
</dbReference>
<dbReference type="Pfam" id="PF13845">
    <property type="entry name" value="Septum_form"/>
    <property type="match status" value="1"/>
</dbReference>
<evidence type="ECO:0000313" key="5">
    <source>
        <dbReference type="EMBL" id="MYR34065.1"/>
    </source>
</evidence>
<evidence type="ECO:0000313" key="6">
    <source>
        <dbReference type="Proteomes" id="UP000467124"/>
    </source>
</evidence>
<sequence length="186" mass="19108">MPALSPALRNISLTVGAVAATFALSSCGIAQSIIQEAAGGADGGSGGTTGTDSGAGSVGSNENNVMELTVGDCFNESEMNSALMGSEVQGVPVVDCSEPHDSEFFYSEILPEGDFPGTESVNASAEEACYGQPFMDFVGVDYAVSEIYASYLTPIEAGWEAGDREILCYVMLPDETTTGTLEGAGR</sequence>
<evidence type="ECO:0000313" key="7">
    <source>
        <dbReference type="Proteomes" id="UP001585053"/>
    </source>
</evidence>
<dbReference type="InterPro" id="IPR026004">
    <property type="entry name" value="Septum_form"/>
</dbReference>
<feature type="compositionally biased region" description="Low complexity" evidence="1">
    <location>
        <begin position="50"/>
        <end position="60"/>
    </location>
</feature>
<evidence type="ECO:0000259" key="3">
    <source>
        <dbReference type="Pfam" id="PF13845"/>
    </source>
</evidence>
<feature type="chain" id="PRO_5029668742" evidence="2">
    <location>
        <begin position="20"/>
        <end position="186"/>
    </location>
</feature>
<evidence type="ECO:0000256" key="2">
    <source>
        <dbReference type="SAM" id="SignalP"/>
    </source>
</evidence>